<feature type="domain" description="Phospholipase/carboxylesterase/thioesterase" evidence="1">
    <location>
        <begin position="162"/>
        <end position="207"/>
    </location>
</feature>
<dbReference type="Pfam" id="PF02230">
    <property type="entry name" value="Abhydrolase_2"/>
    <property type="match status" value="1"/>
</dbReference>
<evidence type="ECO:0000259" key="2">
    <source>
        <dbReference type="Pfam" id="PF22316"/>
    </source>
</evidence>
<feature type="domain" description="BCE-2095-like N-terminal" evidence="2">
    <location>
        <begin position="4"/>
        <end position="93"/>
    </location>
</feature>
<dbReference type="GO" id="GO:0016787">
    <property type="term" value="F:hydrolase activity"/>
    <property type="evidence" value="ECO:0007669"/>
    <property type="project" value="InterPro"/>
</dbReference>
<accession>X0RVK7</accession>
<dbReference type="AlphaFoldDB" id="X0RVK7"/>
<evidence type="ECO:0000313" key="3">
    <source>
        <dbReference type="EMBL" id="GAF72864.1"/>
    </source>
</evidence>
<reference evidence="3" key="1">
    <citation type="journal article" date="2014" name="Front. Microbiol.">
        <title>High frequency of phylogenetically diverse reductive dehalogenase-homologous genes in deep subseafloor sedimentary metagenomes.</title>
        <authorList>
            <person name="Kawai M."/>
            <person name="Futagami T."/>
            <person name="Toyoda A."/>
            <person name="Takaki Y."/>
            <person name="Nishi S."/>
            <person name="Hori S."/>
            <person name="Arai W."/>
            <person name="Tsubouchi T."/>
            <person name="Morono Y."/>
            <person name="Uchiyama I."/>
            <person name="Ito T."/>
            <person name="Fujiyama A."/>
            <person name="Inagaki F."/>
            <person name="Takami H."/>
        </authorList>
    </citation>
    <scope>NUCLEOTIDE SEQUENCE</scope>
    <source>
        <strain evidence="3">Expedition CK06-06</strain>
    </source>
</reference>
<dbReference type="InterPro" id="IPR054527">
    <property type="entry name" value="BCE_2095-like_N"/>
</dbReference>
<comment type="caution">
    <text evidence="3">The sequence shown here is derived from an EMBL/GenBank/DDBJ whole genome shotgun (WGS) entry which is preliminary data.</text>
</comment>
<protein>
    <submittedName>
        <fullName evidence="3">Uncharacterized protein</fullName>
    </submittedName>
</protein>
<dbReference type="SUPFAM" id="SSF53474">
    <property type="entry name" value="alpha/beta-Hydrolases"/>
    <property type="match status" value="1"/>
</dbReference>
<dbReference type="Gene3D" id="3.40.50.1820">
    <property type="entry name" value="alpha/beta hydrolase"/>
    <property type="match status" value="1"/>
</dbReference>
<gene>
    <name evidence="3" type="ORF">S01H1_00456</name>
</gene>
<name>X0RVK7_9ZZZZ</name>
<proteinExistence type="predicted"/>
<sequence>MNGDHLEAYNFITANYKGIKGNLAQIYNFRYSIANEAGLEELALQIMREAIVEKGFWYQYKYLIKDEDLKSLNKYKEFAELLDICKKKESEAKKNEKPDLKIIVPVKMNEQYQHPLIIALHGDQENIEITEDYWSSCADKNYILALPQSSQIQFSEGYEWKDIEKGSRELKEHYESILEKYNVDSDNIIIGGFSAGGRVALYSILKGIIQVKGF</sequence>
<organism evidence="3">
    <name type="scientific">marine sediment metagenome</name>
    <dbReference type="NCBI Taxonomy" id="412755"/>
    <lineage>
        <taxon>unclassified sequences</taxon>
        <taxon>metagenomes</taxon>
        <taxon>ecological metagenomes</taxon>
    </lineage>
</organism>
<dbReference type="EMBL" id="BARS01000159">
    <property type="protein sequence ID" value="GAF72864.1"/>
    <property type="molecule type" value="Genomic_DNA"/>
</dbReference>
<evidence type="ECO:0000259" key="1">
    <source>
        <dbReference type="Pfam" id="PF02230"/>
    </source>
</evidence>
<dbReference type="InterPro" id="IPR003140">
    <property type="entry name" value="PLipase/COase/thioEstase"/>
</dbReference>
<dbReference type="Pfam" id="PF22316">
    <property type="entry name" value="ABhydrolase-like_N"/>
    <property type="match status" value="1"/>
</dbReference>
<feature type="non-terminal residue" evidence="3">
    <location>
        <position position="214"/>
    </location>
</feature>
<dbReference type="InterPro" id="IPR029058">
    <property type="entry name" value="AB_hydrolase_fold"/>
</dbReference>